<gene>
    <name evidence="1" type="ORF">LAZ67_11002107</name>
</gene>
<proteinExistence type="predicted"/>
<sequence length="133" mass="15864">METSKVTVNLKILKRSRTPRRILFTKEVNETLEEFKPVFPDQFLLIGERNCIVQYYQQLKEYDEKIEIEMVNAEDYDEQAAIKELDSTAIYPKMFKKIHDDKYLNDDEKKNHLVQAMIPGSRAHRFPHTEENN</sequence>
<evidence type="ECO:0000313" key="2">
    <source>
        <dbReference type="Proteomes" id="UP001235939"/>
    </source>
</evidence>
<dbReference type="EMBL" id="CP092873">
    <property type="protein sequence ID" value="UYV74098.1"/>
    <property type="molecule type" value="Genomic_DNA"/>
</dbReference>
<accession>A0ABY6L2E4</accession>
<dbReference type="Proteomes" id="UP001235939">
    <property type="component" value="Chromosome 11"/>
</dbReference>
<evidence type="ECO:0000313" key="1">
    <source>
        <dbReference type="EMBL" id="UYV74098.1"/>
    </source>
</evidence>
<name>A0ABY6L2E4_9ARAC</name>
<reference evidence="1 2" key="1">
    <citation type="submission" date="2022-01" db="EMBL/GenBank/DDBJ databases">
        <title>A chromosomal length assembly of Cordylochernes scorpioides.</title>
        <authorList>
            <person name="Zeh D."/>
            <person name="Zeh J."/>
        </authorList>
    </citation>
    <scope>NUCLEOTIDE SEQUENCE [LARGE SCALE GENOMIC DNA]</scope>
    <source>
        <strain evidence="1">IN4F17</strain>
        <tissue evidence="1">Whole Body</tissue>
    </source>
</reference>
<protein>
    <submittedName>
        <fullName evidence="1">Uncharacterized protein</fullName>
    </submittedName>
</protein>
<organism evidence="1 2">
    <name type="scientific">Cordylochernes scorpioides</name>
    <dbReference type="NCBI Taxonomy" id="51811"/>
    <lineage>
        <taxon>Eukaryota</taxon>
        <taxon>Metazoa</taxon>
        <taxon>Ecdysozoa</taxon>
        <taxon>Arthropoda</taxon>
        <taxon>Chelicerata</taxon>
        <taxon>Arachnida</taxon>
        <taxon>Pseudoscorpiones</taxon>
        <taxon>Cheliferoidea</taxon>
        <taxon>Chernetidae</taxon>
        <taxon>Cordylochernes</taxon>
    </lineage>
</organism>
<keyword evidence="2" id="KW-1185">Reference proteome</keyword>